<sequence>MDESYLIVRINNKKNIELHCFFFNNVKFRYNYPTCFTIYFEQLNDCFYLLSLCYCFNILSTPHKLYVGMEIFKAYLAVKLSQSYIQE</sequence>
<reference evidence="1" key="1">
    <citation type="journal article" date="2017" name="J. Phycol.">
        <title>Analysis of chloroplast genomes and a supermatrix inform reclassification of the Rhodomelaceae (Rhodophyta).</title>
        <authorList>
            <person name="Diaz-Tapia P."/>
            <person name="Maggs C.A."/>
            <person name="West J.A."/>
            <person name="Verbruggen H."/>
        </authorList>
    </citation>
    <scope>NUCLEOTIDE SEQUENCE</scope>
    <source>
        <strain evidence="1">PD1686</strain>
    </source>
</reference>
<evidence type="ECO:0000313" key="1">
    <source>
        <dbReference type="EMBL" id="ARW68669.1"/>
    </source>
</evidence>
<geneLocation type="chloroplast" evidence="1"/>
<dbReference type="EMBL" id="MF101453">
    <property type="protein sequence ID" value="ARW68669.1"/>
    <property type="molecule type" value="Genomic_DNA"/>
</dbReference>
<organism evidence="1">
    <name type="scientific">Palisada sp</name>
    <dbReference type="NCBI Taxonomy" id="1955416"/>
    <lineage>
        <taxon>Eukaryota</taxon>
        <taxon>Rhodophyta</taxon>
        <taxon>Florideophyceae</taxon>
        <taxon>Rhodymeniophycidae</taxon>
        <taxon>Ceramiales</taxon>
        <taxon>Rhodomelaceae</taxon>
        <taxon>Laurencieae</taxon>
        <taxon>Palisada</taxon>
    </lineage>
</organism>
<keyword evidence="1" id="KW-0934">Plastid</keyword>
<accession>A0A1Z1MS16</accession>
<dbReference type="AlphaFoldDB" id="A0A1Z1MS16"/>
<protein>
    <submittedName>
        <fullName evidence="1">Uncharacterized protein</fullName>
    </submittedName>
</protein>
<proteinExistence type="predicted"/>
<name>A0A1Z1MS16_9FLOR</name>
<gene>
    <name evidence="1" type="primary">ConsOrf2</name>
</gene>
<keyword evidence="1" id="KW-0150">Chloroplast</keyword>